<gene>
    <name evidence="1" type="ORF">SAMN05421874_102383</name>
</gene>
<evidence type="ECO:0000313" key="2">
    <source>
        <dbReference type="Proteomes" id="UP000198683"/>
    </source>
</evidence>
<dbReference type="Proteomes" id="UP000198683">
    <property type="component" value="Unassembled WGS sequence"/>
</dbReference>
<dbReference type="AlphaFoldDB" id="A0A1G8V3P3"/>
<sequence>MYDRRMSPYERLTVNLVQRGAEALAKASELTGHTKTDTVNRALQVYAYLEEVRAQGGEVLIRRSGGEIEMINFL</sequence>
<reference evidence="1 2" key="1">
    <citation type="submission" date="2016-10" db="EMBL/GenBank/DDBJ databases">
        <authorList>
            <person name="de Groot N.N."/>
        </authorList>
    </citation>
    <scope>NUCLEOTIDE SEQUENCE [LARGE SCALE GENOMIC DNA]</scope>
    <source>
        <strain evidence="1 2">CGMCC 4.5681</strain>
    </source>
</reference>
<name>A0A1G8V3P3_9ACTN</name>
<accession>A0A1G8V3P3</accession>
<organism evidence="1 2">
    <name type="scientific">Nonomuraea maritima</name>
    <dbReference type="NCBI Taxonomy" id="683260"/>
    <lineage>
        <taxon>Bacteria</taxon>
        <taxon>Bacillati</taxon>
        <taxon>Actinomycetota</taxon>
        <taxon>Actinomycetes</taxon>
        <taxon>Streptosporangiales</taxon>
        <taxon>Streptosporangiaceae</taxon>
        <taxon>Nonomuraea</taxon>
    </lineage>
</organism>
<evidence type="ECO:0000313" key="1">
    <source>
        <dbReference type="EMBL" id="SDJ60474.1"/>
    </source>
</evidence>
<keyword evidence="2" id="KW-1185">Reference proteome</keyword>
<proteinExistence type="predicted"/>
<dbReference type="EMBL" id="FNFB01000002">
    <property type="protein sequence ID" value="SDJ60474.1"/>
    <property type="molecule type" value="Genomic_DNA"/>
</dbReference>
<protein>
    <submittedName>
        <fullName evidence="1">Uncharacterized protein</fullName>
    </submittedName>
</protein>